<evidence type="ECO:0000313" key="5">
    <source>
        <dbReference type="EMBL" id="KAA1110105.1"/>
    </source>
</evidence>
<evidence type="ECO:0000313" key="7">
    <source>
        <dbReference type="Proteomes" id="UP000325313"/>
    </source>
</evidence>
<keyword evidence="1" id="KW-0812">Transmembrane</keyword>
<dbReference type="OrthoDB" id="3881at2759"/>
<evidence type="ECO:0000256" key="2">
    <source>
        <dbReference type="SAM" id="SignalP"/>
    </source>
</evidence>
<dbReference type="EMBL" id="VSWC01000027">
    <property type="protein sequence ID" value="KAA1110105.1"/>
    <property type="molecule type" value="Genomic_DNA"/>
</dbReference>
<feature type="chain" id="PRO_5036137987" description="Pali-domain-containing protein" evidence="2">
    <location>
        <begin position="29"/>
        <end position="230"/>
    </location>
</feature>
<proteinExistence type="predicted"/>
<evidence type="ECO:0000313" key="4">
    <source>
        <dbReference type="EMBL" id="KAA1100628.1"/>
    </source>
</evidence>
<reference evidence="6 7" key="1">
    <citation type="submission" date="2019-05" db="EMBL/GenBank/DDBJ databases">
        <title>Emergence of the Ug99 lineage of the wheat stem rust pathogen through somatic hybridization.</title>
        <authorList>
            <person name="Li F."/>
            <person name="Upadhyaya N.M."/>
            <person name="Sperschneider J."/>
            <person name="Matny O."/>
            <person name="Nguyen-Phuc H."/>
            <person name="Mago R."/>
            <person name="Raley C."/>
            <person name="Miller M.E."/>
            <person name="Silverstein K.A.T."/>
            <person name="Henningsen E."/>
            <person name="Hirsch C.D."/>
            <person name="Visser B."/>
            <person name="Pretorius Z.A."/>
            <person name="Steffenson B.J."/>
            <person name="Schwessinger B."/>
            <person name="Dodds P.N."/>
            <person name="Figueroa M."/>
        </authorList>
    </citation>
    <scope>NUCLEOTIDE SEQUENCE [LARGE SCALE GENOMIC DNA]</scope>
    <source>
        <strain evidence="5">21-0</strain>
        <strain evidence="3 7">Ug99</strain>
    </source>
</reference>
<dbReference type="EMBL" id="VDEP01000473">
    <property type="protein sequence ID" value="KAA1074115.1"/>
    <property type="molecule type" value="Genomic_DNA"/>
</dbReference>
<organism evidence="5 6">
    <name type="scientific">Puccinia graminis f. sp. tritici</name>
    <dbReference type="NCBI Taxonomy" id="56615"/>
    <lineage>
        <taxon>Eukaryota</taxon>
        <taxon>Fungi</taxon>
        <taxon>Dikarya</taxon>
        <taxon>Basidiomycota</taxon>
        <taxon>Pucciniomycotina</taxon>
        <taxon>Pucciniomycetes</taxon>
        <taxon>Pucciniales</taxon>
        <taxon>Pucciniaceae</taxon>
        <taxon>Puccinia</taxon>
    </lineage>
</organism>
<protein>
    <recommendedName>
        <fullName evidence="8">Pali-domain-containing protein</fullName>
    </recommendedName>
</protein>
<accession>A0A5B0QAG4</accession>
<dbReference type="InterPro" id="IPR051380">
    <property type="entry name" value="pH-response_reg_palI/RIM9"/>
</dbReference>
<evidence type="ECO:0000256" key="1">
    <source>
        <dbReference type="SAM" id="Phobius"/>
    </source>
</evidence>
<dbReference type="Proteomes" id="UP000325313">
    <property type="component" value="Unassembled WGS sequence"/>
</dbReference>
<dbReference type="Proteomes" id="UP000324748">
    <property type="component" value="Unassembled WGS sequence"/>
</dbReference>
<keyword evidence="6" id="KW-1185">Reference proteome</keyword>
<dbReference type="GO" id="GO:0035838">
    <property type="term" value="C:growing cell tip"/>
    <property type="evidence" value="ECO:0007669"/>
    <property type="project" value="TreeGrafter"/>
</dbReference>
<feature type="transmembrane region" description="Helical" evidence="1">
    <location>
        <begin position="112"/>
        <end position="134"/>
    </location>
</feature>
<dbReference type="GO" id="GO:0032153">
    <property type="term" value="C:cell division site"/>
    <property type="evidence" value="ECO:0007669"/>
    <property type="project" value="TreeGrafter"/>
</dbReference>
<keyword evidence="2" id="KW-0732">Signal</keyword>
<feature type="transmembrane region" description="Helical" evidence="1">
    <location>
        <begin position="141"/>
        <end position="167"/>
    </location>
</feature>
<dbReference type="GO" id="GO:0005886">
    <property type="term" value="C:plasma membrane"/>
    <property type="evidence" value="ECO:0007669"/>
    <property type="project" value="InterPro"/>
</dbReference>
<dbReference type="AlphaFoldDB" id="A0A5B0QAG4"/>
<keyword evidence="1" id="KW-1133">Transmembrane helix</keyword>
<evidence type="ECO:0008006" key="8">
    <source>
        <dbReference type="Google" id="ProtNLM"/>
    </source>
</evidence>
<keyword evidence="1" id="KW-0472">Membrane</keyword>
<dbReference type="PANTHER" id="PTHR28013:SF4">
    <property type="entry name" value="MARVEL DOMAIN-CONTAINING PROTEIN"/>
    <property type="match status" value="1"/>
</dbReference>
<feature type="transmembrane region" description="Helical" evidence="1">
    <location>
        <begin position="187"/>
        <end position="209"/>
    </location>
</feature>
<name>A0A5B0QAG4_PUCGR</name>
<sequence length="230" mass="25046">MQAVTVFFGTLSFLFLLTSTILMIASNCSVPTSDEIYFMRTTMSAALTRDVLNLIPQSVAVFDRITVRIGLLGYCINDTCTQYHLGYRLPALLVGGPVGLDFLSRATTTALVINPIFTAFSAACLVAFLVSIFLKKPAIVFALMTLNTIIGIVCLIIDFTIFVRAYWLVRNSQGGIFGMVGVEYGSALWLMLAAVILTIFSTLFFAGTLHRGNDSRSNKGKMTSGRHNGP</sequence>
<dbReference type="EMBL" id="VDEP01000340">
    <property type="protein sequence ID" value="KAA1100628.1"/>
    <property type="molecule type" value="Genomic_DNA"/>
</dbReference>
<evidence type="ECO:0000313" key="3">
    <source>
        <dbReference type="EMBL" id="KAA1074115.1"/>
    </source>
</evidence>
<comment type="caution">
    <text evidence="5">The sequence shown here is derived from an EMBL/GenBank/DDBJ whole genome shotgun (WGS) entry which is preliminary data.</text>
</comment>
<gene>
    <name evidence="5" type="ORF">PGT21_010739</name>
    <name evidence="3" type="ORF">PGTUg99_020009</name>
    <name evidence="4" type="ORF">PGTUg99_030418</name>
</gene>
<dbReference type="PANTHER" id="PTHR28013">
    <property type="entry name" value="PROTEIN DCV1-RELATED"/>
    <property type="match status" value="1"/>
</dbReference>
<evidence type="ECO:0000313" key="6">
    <source>
        <dbReference type="Proteomes" id="UP000324748"/>
    </source>
</evidence>
<dbReference type="InterPro" id="IPR009571">
    <property type="entry name" value="SUR7/Rim9-like_fungi"/>
</dbReference>
<dbReference type="Pfam" id="PF06687">
    <property type="entry name" value="SUR7"/>
    <property type="match status" value="1"/>
</dbReference>
<feature type="signal peptide" evidence="2">
    <location>
        <begin position="1"/>
        <end position="28"/>
    </location>
</feature>